<dbReference type="Proteomes" id="UP001178507">
    <property type="component" value="Unassembled WGS sequence"/>
</dbReference>
<keyword evidence="6" id="KW-0285">Flavoprotein</keyword>
<comment type="caution">
    <text evidence="8">The sequence shown here is derived from an EMBL/GenBank/DDBJ whole genome shotgun (WGS) entry which is preliminary data.</text>
</comment>
<dbReference type="InterPro" id="IPR002937">
    <property type="entry name" value="Amino_oxidase"/>
</dbReference>
<dbReference type="InterPro" id="IPR001613">
    <property type="entry name" value="Flavin_amine_oxidase"/>
</dbReference>
<feature type="domain" description="Amine oxidase" evidence="7">
    <location>
        <begin position="11"/>
        <end position="231"/>
    </location>
</feature>
<dbReference type="PANTHER" id="PTHR43563:SF1">
    <property type="entry name" value="AMINE OXIDASE [FLAVIN-CONTAINING] B"/>
    <property type="match status" value="1"/>
</dbReference>
<keyword evidence="6" id="KW-0274">FAD</keyword>
<dbReference type="InterPro" id="IPR050703">
    <property type="entry name" value="Flavin_MAO"/>
</dbReference>
<comment type="cofactor">
    <cofactor evidence="1 6">
        <name>FAD</name>
        <dbReference type="ChEBI" id="CHEBI:57692"/>
    </cofactor>
</comment>
<gene>
    <name evidence="8" type="ORF">EVOR1521_LOCUS20044</name>
</gene>
<proteinExistence type="inferred from homology"/>
<dbReference type="Gene3D" id="3.90.660.10">
    <property type="match status" value="1"/>
</dbReference>
<evidence type="ECO:0000313" key="8">
    <source>
        <dbReference type="EMBL" id="CAJ1395662.1"/>
    </source>
</evidence>
<dbReference type="EC" id="1.4.3.-" evidence="6"/>
<dbReference type="GO" id="GO:0097621">
    <property type="term" value="F:monoamine oxidase activity"/>
    <property type="evidence" value="ECO:0007669"/>
    <property type="project" value="UniProtKB-EC"/>
</dbReference>
<evidence type="ECO:0000313" key="9">
    <source>
        <dbReference type="Proteomes" id="UP001178507"/>
    </source>
</evidence>
<organism evidence="8 9">
    <name type="scientific">Effrenium voratum</name>
    <dbReference type="NCBI Taxonomy" id="2562239"/>
    <lineage>
        <taxon>Eukaryota</taxon>
        <taxon>Sar</taxon>
        <taxon>Alveolata</taxon>
        <taxon>Dinophyceae</taxon>
        <taxon>Suessiales</taxon>
        <taxon>Symbiodiniaceae</taxon>
        <taxon>Effrenium</taxon>
    </lineage>
</organism>
<dbReference type="PANTHER" id="PTHR43563">
    <property type="entry name" value="AMINE OXIDASE"/>
    <property type="match status" value="1"/>
</dbReference>
<evidence type="ECO:0000256" key="5">
    <source>
        <dbReference type="PIRSR" id="PIRSR601613-1"/>
    </source>
</evidence>
<dbReference type="Gene3D" id="1.10.405.10">
    <property type="entry name" value="Guanine Nucleotide Dissociation Inhibitor, domain 1"/>
    <property type="match status" value="1"/>
</dbReference>
<protein>
    <recommendedName>
        <fullName evidence="6">Amine oxidase</fullName>
        <ecNumber evidence="6">1.4.3.-</ecNumber>
    </recommendedName>
</protein>
<dbReference type="AlphaFoldDB" id="A0AA36N631"/>
<reference evidence="8" key="1">
    <citation type="submission" date="2023-08" db="EMBL/GenBank/DDBJ databases">
        <authorList>
            <person name="Chen Y."/>
            <person name="Shah S."/>
            <person name="Dougan E. K."/>
            <person name="Thang M."/>
            <person name="Chan C."/>
        </authorList>
    </citation>
    <scope>NUCLEOTIDE SEQUENCE</scope>
</reference>
<evidence type="ECO:0000256" key="2">
    <source>
        <dbReference type="ARBA" id="ARBA00005995"/>
    </source>
</evidence>
<dbReference type="Gene3D" id="3.50.50.60">
    <property type="entry name" value="FAD/NAD(P)-binding domain"/>
    <property type="match status" value="1"/>
</dbReference>
<dbReference type="Pfam" id="PF01593">
    <property type="entry name" value="Amino_oxidase"/>
    <property type="match status" value="1"/>
</dbReference>
<feature type="binding site" evidence="5">
    <location>
        <position position="12"/>
    </location>
    <ligand>
        <name>FAD</name>
        <dbReference type="ChEBI" id="CHEBI:57692"/>
    </ligand>
</feature>
<evidence type="ECO:0000256" key="1">
    <source>
        <dbReference type="ARBA" id="ARBA00001974"/>
    </source>
</evidence>
<evidence type="ECO:0000256" key="6">
    <source>
        <dbReference type="RuleBase" id="RU362067"/>
    </source>
</evidence>
<keyword evidence="3 6" id="KW-0560">Oxidoreductase</keyword>
<dbReference type="PRINTS" id="PR00757">
    <property type="entry name" value="AMINEOXDASEF"/>
</dbReference>
<feature type="binding site" evidence="5">
    <location>
        <begin position="31"/>
        <end position="32"/>
    </location>
    <ligand>
        <name>FAD</name>
        <dbReference type="ChEBI" id="CHEBI:57692"/>
    </ligand>
</feature>
<evidence type="ECO:0000256" key="3">
    <source>
        <dbReference type="ARBA" id="ARBA00023002"/>
    </source>
</evidence>
<comment type="similarity">
    <text evidence="2 6">Belongs to the flavin monoamine oxidase family.</text>
</comment>
<name>A0AA36N631_9DINO</name>
<dbReference type="InterPro" id="IPR036188">
    <property type="entry name" value="FAD/NAD-bd_sf"/>
</dbReference>
<sequence>MTDVVVIGAGISGLVCARELLRKGLSVTILEASDRVGGRTFSVSSDSGSRVDLGGQWVAVEGQQPHIRQLMRELGLEVHPQHYQGQRVLDLQSREAPLHYNSDIPSGIGVGGLVAVQCAIWWCAIRARLSVGPAASCDRNGKLARFDAQSAAVLEKMVGNSGKGATKGLVAAMVRGVFGCEPQELSWLHMLHYAACAGGVERLLKIKGGFQEFTIVGGAQQVSELLAKEVTSLGGNGSSESGC</sequence>
<accession>A0AA36N631</accession>
<comment type="catalytic activity">
    <reaction evidence="4">
        <text>a secondary aliphatic amine + O2 + H2O = a primary amine + an aldehyde + H2O2</text>
        <dbReference type="Rhea" id="RHEA:26414"/>
        <dbReference type="ChEBI" id="CHEBI:15377"/>
        <dbReference type="ChEBI" id="CHEBI:15379"/>
        <dbReference type="ChEBI" id="CHEBI:16240"/>
        <dbReference type="ChEBI" id="CHEBI:17478"/>
        <dbReference type="ChEBI" id="CHEBI:58855"/>
        <dbReference type="ChEBI" id="CHEBI:65296"/>
        <dbReference type="EC" id="1.4.3.4"/>
    </reaction>
</comment>
<evidence type="ECO:0000256" key="4">
    <source>
        <dbReference type="ARBA" id="ARBA00048448"/>
    </source>
</evidence>
<dbReference type="SUPFAM" id="SSF51905">
    <property type="entry name" value="FAD/NAD(P)-binding domain"/>
    <property type="match status" value="1"/>
</dbReference>
<keyword evidence="9" id="KW-1185">Reference proteome</keyword>
<dbReference type="EMBL" id="CAUJNA010003205">
    <property type="protein sequence ID" value="CAJ1395662.1"/>
    <property type="molecule type" value="Genomic_DNA"/>
</dbReference>
<evidence type="ECO:0000259" key="7">
    <source>
        <dbReference type="Pfam" id="PF01593"/>
    </source>
</evidence>